<keyword evidence="2" id="KW-1185">Reference proteome</keyword>
<dbReference type="EMBL" id="WTPW01000414">
    <property type="protein sequence ID" value="KAF0513775.1"/>
    <property type="molecule type" value="Genomic_DNA"/>
</dbReference>
<gene>
    <name evidence="1" type="ORF">F8M41_017730</name>
</gene>
<dbReference type="CDD" id="cd10229">
    <property type="entry name" value="ASKHA_NBD_HSP70_HSPA12"/>
    <property type="match status" value="1"/>
</dbReference>
<dbReference type="Gene3D" id="3.30.420.40">
    <property type="match status" value="1"/>
</dbReference>
<dbReference type="PANTHER" id="PTHR14187:SF5">
    <property type="entry name" value="HEAT SHOCK 70 KDA PROTEIN 12A"/>
    <property type="match status" value="1"/>
</dbReference>
<name>A0A8H4AML8_GIGMA</name>
<dbReference type="SUPFAM" id="SSF53067">
    <property type="entry name" value="Actin-like ATPase domain"/>
    <property type="match status" value="2"/>
</dbReference>
<dbReference type="Proteomes" id="UP000439903">
    <property type="component" value="Unassembled WGS sequence"/>
</dbReference>
<dbReference type="AlphaFoldDB" id="A0A8H4AML8"/>
<sequence length="559" mass="63970">MEDIRVVVAIDFGTTNSGFAFAHKERPEESETNNTWPGSKGIFKTPTALQYDSKYNKVTAWGVKALVEFQEDAESSDDDDDNNKLSRPIELFKLHLFNLKDEDKPWLPSELDYKKAIKDYLTEMRKLVQEKLSSRWSSVKFPSQVKIILTIPAEWPPHTTGIMRECAYKAGLLNKLSSNNLEFTTEPEAAALHCLSVVKEHNLKPGESFCVVDCGGGTVDITIRKLLVKNGLGEITERIGYPCGSTFVDKEFLKFIGEKVGMHALSDFKKNHYKQIQYLVQRFFCHRIKFDFNGKQSEWKTIKLNLLNYCSNLQEYVTGDRKTEMENAGWIIKIDFTSVKEMFDPVVNKILELISEQLNASKEKCSAMFLVGGFAESAYLLNKVKETFRFQVKDICVPTLPITAVVKGGLYYGLNINTVKTRVLKWTFGIEVAREWISGKDKKKRRSPDGLIYTFEWLAKRGSQVDVNKPFTKIFFPVRADQKTVAFKIYYTASVDGKFCDDPGMKYIKTLHIDIPDVNLGLDRPIKFELTFGQLECKASAYNSRTGKLYKKIYFDMQE</sequence>
<organism evidence="1 2">
    <name type="scientific">Gigaspora margarita</name>
    <dbReference type="NCBI Taxonomy" id="4874"/>
    <lineage>
        <taxon>Eukaryota</taxon>
        <taxon>Fungi</taxon>
        <taxon>Fungi incertae sedis</taxon>
        <taxon>Mucoromycota</taxon>
        <taxon>Glomeromycotina</taxon>
        <taxon>Glomeromycetes</taxon>
        <taxon>Diversisporales</taxon>
        <taxon>Gigasporaceae</taxon>
        <taxon>Gigaspora</taxon>
    </lineage>
</organism>
<protein>
    <submittedName>
        <fullName evidence="1">Hsp70 family protein</fullName>
    </submittedName>
</protein>
<accession>A0A8H4AML8</accession>
<evidence type="ECO:0000313" key="1">
    <source>
        <dbReference type="EMBL" id="KAF0513775.1"/>
    </source>
</evidence>
<evidence type="ECO:0000313" key="2">
    <source>
        <dbReference type="Proteomes" id="UP000439903"/>
    </source>
</evidence>
<reference evidence="1 2" key="1">
    <citation type="journal article" date="2019" name="Environ. Microbiol.">
        <title>At the nexus of three kingdoms: the genome of the mycorrhizal fungus Gigaspora margarita provides insights into plant, endobacterial and fungal interactions.</title>
        <authorList>
            <person name="Venice F."/>
            <person name="Ghignone S."/>
            <person name="Salvioli di Fossalunga A."/>
            <person name="Amselem J."/>
            <person name="Novero M."/>
            <person name="Xianan X."/>
            <person name="Sedzielewska Toro K."/>
            <person name="Morin E."/>
            <person name="Lipzen A."/>
            <person name="Grigoriev I.V."/>
            <person name="Henrissat B."/>
            <person name="Martin F.M."/>
            <person name="Bonfante P."/>
        </authorList>
    </citation>
    <scope>NUCLEOTIDE SEQUENCE [LARGE SCALE GENOMIC DNA]</scope>
    <source>
        <strain evidence="1 2">BEG34</strain>
    </source>
</reference>
<dbReference type="PANTHER" id="PTHR14187">
    <property type="entry name" value="ALPHA KINASE/ELONGATION FACTOR 2 KINASE"/>
    <property type="match status" value="1"/>
</dbReference>
<comment type="caution">
    <text evidence="1">The sequence shown here is derived from an EMBL/GenBank/DDBJ whole genome shotgun (WGS) entry which is preliminary data.</text>
</comment>
<proteinExistence type="predicted"/>
<dbReference type="InterPro" id="IPR043129">
    <property type="entry name" value="ATPase_NBD"/>
</dbReference>
<dbReference type="OrthoDB" id="2963168at2759"/>